<dbReference type="AlphaFoldDB" id="A0A644W212"/>
<dbReference type="InterPro" id="IPR009051">
    <property type="entry name" value="Helical_ferredxn"/>
</dbReference>
<dbReference type="Pfam" id="PF13187">
    <property type="entry name" value="Fer4_9"/>
    <property type="match status" value="1"/>
</dbReference>
<dbReference type="InterPro" id="IPR017896">
    <property type="entry name" value="4Fe4S_Fe-S-bd"/>
</dbReference>
<dbReference type="GO" id="GO:0051536">
    <property type="term" value="F:iron-sulfur cluster binding"/>
    <property type="evidence" value="ECO:0007669"/>
    <property type="project" value="InterPro"/>
</dbReference>
<proteinExistence type="predicted"/>
<dbReference type="InterPro" id="IPR017900">
    <property type="entry name" value="4Fe4S_Fe_S_CS"/>
</dbReference>
<dbReference type="PROSITE" id="PS51379">
    <property type="entry name" value="4FE4S_FER_2"/>
    <property type="match status" value="1"/>
</dbReference>
<evidence type="ECO:0000313" key="2">
    <source>
        <dbReference type="EMBL" id="MPL97764.1"/>
    </source>
</evidence>
<dbReference type="SUPFAM" id="SSF46548">
    <property type="entry name" value="alpha-helical ferredoxin"/>
    <property type="match status" value="1"/>
</dbReference>
<name>A0A644W212_9ZZZZ</name>
<dbReference type="Gene3D" id="1.10.1060.10">
    <property type="entry name" value="Alpha-helical ferredoxin"/>
    <property type="match status" value="1"/>
</dbReference>
<protein>
    <recommendedName>
        <fullName evidence="1">4Fe-4S ferredoxin-type domain-containing protein</fullName>
    </recommendedName>
</protein>
<dbReference type="EMBL" id="VSSQ01000573">
    <property type="protein sequence ID" value="MPL97764.1"/>
    <property type="molecule type" value="Genomic_DNA"/>
</dbReference>
<reference evidence="2" key="1">
    <citation type="submission" date="2019-08" db="EMBL/GenBank/DDBJ databases">
        <authorList>
            <person name="Kucharzyk K."/>
            <person name="Murdoch R.W."/>
            <person name="Higgins S."/>
            <person name="Loffler F."/>
        </authorList>
    </citation>
    <scope>NUCLEOTIDE SEQUENCE</scope>
</reference>
<sequence length="112" mass="12563">MSTDFGFKINKSAQIDLDRADTSLYKKITALEPSLKVCIFCGSCGATCTAGQFTSFSFRRMSLMVRRGMIGEVKNEISKCMLCGKCTLVCPRNVNTRHILFHIKKHFDGNEL</sequence>
<gene>
    <name evidence="2" type="ORF">SDC9_43959</name>
</gene>
<dbReference type="PROSITE" id="PS00198">
    <property type="entry name" value="4FE4S_FER_1"/>
    <property type="match status" value="1"/>
</dbReference>
<comment type="caution">
    <text evidence="2">The sequence shown here is derived from an EMBL/GenBank/DDBJ whole genome shotgun (WGS) entry which is preliminary data.</text>
</comment>
<accession>A0A644W212</accession>
<organism evidence="2">
    <name type="scientific">bioreactor metagenome</name>
    <dbReference type="NCBI Taxonomy" id="1076179"/>
    <lineage>
        <taxon>unclassified sequences</taxon>
        <taxon>metagenomes</taxon>
        <taxon>ecological metagenomes</taxon>
    </lineage>
</organism>
<evidence type="ECO:0000259" key="1">
    <source>
        <dbReference type="PROSITE" id="PS51379"/>
    </source>
</evidence>
<feature type="domain" description="4Fe-4S ferredoxin-type" evidence="1">
    <location>
        <begin position="71"/>
        <end position="100"/>
    </location>
</feature>